<keyword evidence="1" id="KW-0472">Membrane</keyword>
<dbReference type="AlphaFoldDB" id="A0A1X0NSG2"/>
<evidence type="ECO:0000256" key="1">
    <source>
        <dbReference type="SAM" id="Phobius"/>
    </source>
</evidence>
<keyword evidence="3" id="KW-1185">Reference proteome</keyword>
<accession>A0A1X0NSG2</accession>
<evidence type="ECO:0000313" key="2">
    <source>
        <dbReference type="EMBL" id="ORC87645.1"/>
    </source>
</evidence>
<keyword evidence="1" id="KW-0812">Transmembrane</keyword>
<dbReference type="VEuPathDB" id="TriTrypDB:TM35_000212510"/>
<proteinExistence type="predicted"/>
<gene>
    <name evidence="2" type="ORF">TM35_000212510</name>
</gene>
<dbReference type="OrthoDB" id="242882at2759"/>
<dbReference type="Proteomes" id="UP000192257">
    <property type="component" value="Unassembled WGS sequence"/>
</dbReference>
<comment type="caution">
    <text evidence="2">The sequence shown here is derived from an EMBL/GenBank/DDBJ whole genome shotgun (WGS) entry which is preliminary data.</text>
</comment>
<keyword evidence="1" id="KW-1133">Transmembrane helix</keyword>
<dbReference type="EMBL" id="NBCO01000021">
    <property type="protein sequence ID" value="ORC87645.1"/>
    <property type="molecule type" value="Genomic_DNA"/>
</dbReference>
<organism evidence="2 3">
    <name type="scientific">Trypanosoma theileri</name>
    <dbReference type="NCBI Taxonomy" id="67003"/>
    <lineage>
        <taxon>Eukaryota</taxon>
        <taxon>Discoba</taxon>
        <taxon>Euglenozoa</taxon>
        <taxon>Kinetoplastea</taxon>
        <taxon>Metakinetoplastina</taxon>
        <taxon>Trypanosomatida</taxon>
        <taxon>Trypanosomatidae</taxon>
        <taxon>Trypanosoma</taxon>
    </lineage>
</organism>
<evidence type="ECO:0000313" key="3">
    <source>
        <dbReference type="Proteomes" id="UP000192257"/>
    </source>
</evidence>
<sequence>MPVNEAPWLTRKMELVIMIAVFLLCFVSDFFKCKSGRMANCVGGSAMLCDRDVDSSWCTDMVLPQYAVGGGSSSEETCACSKHNNSLLLFHIVEVGAPVARTVKTKSIERVPIAPLVMYALRNKTGNVISTNMKKGLLSSDLFTPLREDIGLTPHHGSNCTPVTNKFNISYSYDTVSVPVKSNFLADMESVLPFKNDFFAIRRFLPGLYRVFEKLLSRKGSFSIDKRDPCMGIHLVMVINVLPGANASWTNVDAASIPQTLFNAQTHVRKTISRYLRKKPRYTRLLRSVWYVSMPIGYPVHADSNETVNTHAALSTTDVSKKVKKTGIGEMASVDDLISNFCPAEGEQGKVCSEKCNFYEREVLSYKVANEGLVKMTVNGGQRIGLRSILAPYNDYYHMNSTGIHTSNWRDCLYLSAEGAAVMARNIAEGLWTS</sequence>
<name>A0A1X0NSG2_9TRYP</name>
<dbReference type="RefSeq" id="XP_028881711.1">
    <property type="nucleotide sequence ID" value="XM_029027101.1"/>
</dbReference>
<feature type="transmembrane region" description="Helical" evidence="1">
    <location>
        <begin position="15"/>
        <end position="31"/>
    </location>
</feature>
<dbReference type="GeneID" id="39986881"/>
<reference evidence="2 3" key="1">
    <citation type="submission" date="2017-03" db="EMBL/GenBank/DDBJ databases">
        <title>An alternative strategy for trypanosome survival in the mammalian bloodstream revealed through genome and transcriptome analysis of the ubiquitous bovine parasite Trypanosoma (Megatrypanum) theileri.</title>
        <authorList>
            <person name="Kelly S."/>
            <person name="Ivens A."/>
            <person name="Mott A."/>
            <person name="O'Neill E."/>
            <person name="Emms D."/>
            <person name="Macleod O."/>
            <person name="Voorheis P."/>
            <person name="Matthews J."/>
            <person name="Matthews K."/>
            <person name="Carrington M."/>
        </authorList>
    </citation>
    <scope>NUCLEOTIDE SEQUENCE [LARGE SCALE GENOMIC DNA]</scope>
    <source>
        <strain evidence="2">Edinburgh</strain>
    </source>
</reference>
<protein>
    <submittedName>
        <fullName evidence="2">Uncharacterized protein</fullName>
    </submittedName>
</protein>